<comment type="function">
    <text evidence="1 6">Required for the transposition of the insertion element.</text>
</comment>
<evidence type="ECO:0000256" key="1">
    <source>
        <dbReference type="ARBA" id="ARBA00002190"/>
    </source>
</evidence>
<keyword evidence="3 6" id="KW-0815">Transposition</keyword>
<dbReference type="PANTHER" id="PTHR33217">
    <property type="entry name" value="TRANSPOSASE FOR INSERTION SEQUENCE ELEMENT IS1081"/>
    <property type="match status" value="1"/>
</dbReference>
<keyword evidence="6" id="KW-0814">Transposable element</keyword>
<dbReference type="Pfam" id="PF00872">
    <property type="entry name" value="Transposase_mut"/>
    <property type="match status" value="1"/>
</dbReference>
<dbReference type="RefSeq" id="WP_212694908.1">
    <property type="nucleotide sequence ID" value="NZ_CP058649.1"/>
</dbReference>
<name>A0A8J8MMJ1_9FIRM</name>
<dbReference type="NCBIfam" id="NF033543">
    <property type="entry name" value="transpos_IS256"/>
    <property type="match status" value="1"/>
</dbReference>
<keyword evidence="8" id="KW-1185">Reference proteome</keyword>
<dbReference type="GO" id="GO:0004803">
    <property type="term" value="F:transposase activity"/>
    <property type="evidence" value="ECO:0007669"/>
    <property type="project" value="UniProtKB-UniRule"/>
</dbReference>
<evidence type="ECO:0000313" key="8">
    <source>
        <dbReference type="Proteomes" id="UP000683246"/>
    </source>
</evidence>
<accession>A0A8J8MMJ1</accession>
<evidence type="ECO:0000256" key="6">
    <source>
        <dbReference type="RuleBase" id="RU365089"/>
    </source>
</evidence>
<sequence>MAKRKKKLSEGKQNIIAALLQEYDIKSAEDIQDALKDLFGGTIGSMMEAELDDHLGYEPYERTNNSNSRNGCKSKTVRSKYGEIDIDVPQDRDSSFQPQIVQKRQKNISHIDDKIIAMYAKGLSTRQISEQIEDIYEFEVSEGMVSNITNKLLPEIEDWQHRPLSRVYPIVFVDAIHFSVRDNNVIKKIAAYVILGINEDGMKEVISLQIGQNESSKYWLGILNELKNRGVQDILILCADGLSGMKEAVNVAFPKTEYQRCIVHQVRNTLKYVSYKDKKKFAIDLKTIYQAPSEEIAHERMLEVTEMWDTHYPNAMRSWSMNWDVISPIFKFSANVRKVIYTTNAIESLNSTYRRLNRGRSVFPSDKALLKALYLATFEATKRWSMSVRNWGKIHGELSIMFEGWL</sequence>
<dbReference type="InterPro" id="IPR001207">
    <property type="entry name" value="Transposase_mutator"/>
</dbReference>
<reference evidence="7" key="1">
    <citation type="submission" date="2020-07" db="EMBL/GenBank/DDBJ databases">
        <title>Vallitalea pronyensis genome.</title>
        <authorList>
            <person name="Postec A."/>
        </authorList>
    </citation>
    <scope>NUCLEOTIDE SEQUENCE</scope>
    <source>
        <strain evidence="7">FatNI3</strain>
    </source>
</reference>
<dbReference type="GO" id="GO:0003677">
    <property type="term" value="F:DNA binding"/>
    <property type="evidence" value="ECO:0007669"/>
    <property type="project" value="UniProtKB-UniRule"/>
</dbReference>
<evidence type="ECO:0000313" key="7">
    <source>
        <dbReference type="EMBL" id="QUI24214.1"/>
    </source>
</evidence>
<dbReference type="GO" id="GO:0006313">
    <property type="term" value="P:DNA transposition"/>
    <property type="evidence" value="ECO:0007669"/>
    <property type="project" value="UniProtKB-UniRule"/>
</dbReference>
<comment type="similarity">
    <text evidence="2 6">Belongs to the transposase mutator family.</text>
</comment>
<dbReference type="PANTHER" id="PTHR33217:SF8">
    <property type="entry name" value="MUTATOR FAMILY TRANSPOSASE"/>
    <property type="match status" value="1"/>
</dbReference>
<protein>
    <recommendedName>
        <fullName evidence="6">Mutator family transposase</fullName>
    </recommendedName>
</protein>
<keyword evidence="5 6" id="KW-0233">DNA recombination</keyword>
<evidence type="ECO:0000256" key="2">
    <source>
        <dbReference type="ARBA" id="ARBA00010961"/>
    </source>
</evidence>
<organism evidence="7 8">
    <name type="scientific">Vallitalea pronyensis</name>
    <dbReference type="NCBI Taxonomy" id="1348613"/>
    <lineage>
        <taxon>Bacteria</taxon>
        <taxon>Bacillati</taxon>
        <taxon>Bacillota</taxon>
        <taxon>Clostridia</taxon>
        <taxon>Lachnospirales</taxon>
        <taxon>Vallitaleaceae</taxon>
        <taxon>Vallitalea</taxon>
    </lineage>
</organism>
<dbReference type="Proteomes" id="UP000683246">
    <property type="component" value="Chromosome"/>
</dbReference>
<dbReference type="KEGG" id="vpy:HZI73_18795"/>
<evidence type="ECO:0000256" key="3">
    <source>
        <dbReference type="ARBA" id="ARBA00022578"/>
    </source>
</evidence>
<dbReference type="AlphaFoldDB" id="A0A8J8MMJ1"/>
<dbReference type="PROSITE" id="PS01007">
    <property type="entry name" value="TRANSPOSASE_MUTATOR"/>
    <property type="match status" value="1"/>
</dbReference>
<dbReference type="EMBL" id="CP058649">
    <property type="protein sequence ID" value="QUI24214.1"/>
    <property type="molecule type" value="Genomic_DNA"/>
</dbReference>
<evidence type="ECO:0000256" key="4">
    <source>
        <dbReference type="ARBA" id="ARBA00023125"/>
    </source>
</evidence>
<evidence type="ECO:0000256" key="5">
    <source>
        <dbReference type="ARBA" id="ARBA00023172"/>
    </source>
</evidence>
<proteinExistence type="inferred from homology"/>
<keyword evidence="4 6" id="KW-0238">DNA-binding</keyword>
<gene>
    <name evidence="7" type="ORF">HZI73_18795</name>
</gene>